<evidence type="ECO:0000259" key="2">
    <source>
        <dbReference type="Pfam" id="PF02668"/>
    </source>
</evidence>
<dbReference type="EMBL" id="PXOG01000219">
    <property type="protein sequence ID" value="RGP66615.1"/>
    <property type="molecule type" value="Genomic_DNA"/>
</dbReference>
<reference evidence="3 4" key="1">
    <citation type="journal article" date="2018" name="PLoS Pathog.">
        <title>Evolution of structural diversity of trichothecenes, a family of toxins produced by plant pathogenic and entomopathogenic fungi.</title>
        <authorList>
            <person name="Proctor R.H."/>
            <person name="McCormick S.P."/>
            <person name="Kim H.S."/>
            <person name="Cardoza R.E."/>
            <person name="Stanley A.M."/>
            <person name="Lindo L."/>
            <person name="Kelly A."/>
            <person name="Brown D.W."/>
            <person name="Lee T."/>
            <person name="Vaughan M.M."/>
            <person name="Alexander N.J."/>
            <person name="Busman M."/>
            <person name="Gutierrez S."/>
        </authorList>
    </citation>
    <scope>NUCLEOTIDE SEQUENCE [LARGE SCALE GENOMIC DNA]</scope>
    <source>
        <strain evidence="3 4">NRRL 20695</strain>
    </source>
</reference>
<feature type="domain" description="TauD/TfdA-like" evidence="2">
    <location>
        <begin position="80"/>
        <end position="196"/>
    </location>
</feature>
<dbReference type="AlphaFoldDB" id="A0A395S300"/>
<dbReference type="SUPFAM" id="SSF51197">
    <property type="entry name" value="Clavaminate synthase-like"/>
    <property type="match status" value="1"/>
</dbReference>
<evidence type="ECO:0000313" key="3">
    <source>
        <dbReference type="EMBL" id="RGP66615.1"/>
    </source>
</evidence>
<dbReference type="Pfam" id="PF02668">
    <property type="entry name" value="TauD"/>
    <property type="match status" value="2"/>
</dbReference>
<feature type="domain" description="TauD/TfdA-like" evidence="2">
    <location>
        <begin position="209"/>
        <end position="289"/>
    </location>
</feature>
<accession>A0A395S300</accession>
<evidence type="ECO:0000256" key="1">
    <source>
        <dbReference type="ARBA" id="ARBA00023002"/>
    </source>
</evidence>
<comment type="caution">
    <text evidence="3">The sequence shown here is derived from an EMBL/GenBank/DDBJ whole genome shotgun (WGS) entry which is preliminary data.</text>
</comment>
<dbReference type="STRING" id="694270.A0A395S300"/>
<dbReference type="InterPro" id="IPR042098">
    <property type="entry name" value="TauD-like_sf"/>
</dbReference>
<keyword evidence="1" id="KW-0560">Oxidoreductase</keyword>
<keyword evidence="4" id="KW-1185">Reference proteome</keyword>
<evidence type="ECO:0000313" key="4">
    <source>
        <dbReference type="Proteomes" id="UP000266234"/>
    </source>
</evidence>
<proteinExistence type="predicted"/>
<dbReference type="Proteomes" id="UP000266234">
    <property type="component" value="Unassembled WGS sequence"/>
</dbReference>
<gene>
    <name evidence="3" type="ORF">FLONG3_8811</name>
</gene>
<sequence>MNSRNLPRGFPHSINLPGAWDGNQFANENEYIYDLSSSEIQEVRDALSHFKGLGLDGDLICRENFPLPILGVKFDCIRLDIYEGKGFSLIRGLNPEDHSAVDLTMMYLGIQSHIANRRGQQDKNGNMLVHIVADNSSELTRQHHRHSRSEIMFHNEEAGDIISWLTRSSAASGGRCIIASGYTVYNMLSNKSIRLLSQPEWVFTRFIVNFGRIALVGSATHPRPTDSPQISKQQLQALDDIEYAAKRVQLEIKTKPDDIHFINNLFILHRRDCFKDGDQAGERRHLVRMRLQDDVLHWDLPDSLRQEWSHCFNMRSAKLWHVDPMPEGYFPLRSYPN</sequence>
<dbReference type="Gene3D" id="3.60.130.10">
    <property type="entry name" value="Clavaminate synthase-like"/>
    <property type="match status" value="1"/>
</dbReference>
<protein>
    <recommendedName>
        <fullName evidence="2">TauD/TfdA-like domain-containing protein</fullName>
    </recommendedName>
</protein>
<dbReference type="GO" id="GO:0016491">
    <property type="term" value="F:oxidoreductase activity"/>
    <property type="evidence" value="ECO:0007669"/>
    <property type="project" value="UniProtKB-KW"/>
</dbReference>
<organism evidence="3 4">
    <name type="scientific">Fusarium longipes</name>
    <dbReference type="NCBI Taxonomy" id="694270"/>
    <lineage>
        <taxon>Eukaryota</taxon>
        <taxon>Fungi</taxon>
        <taxon>Dikarya</taxon>
        <taxon>Ascomycota</taxon>
        <taxon>Pezizomycotina</taxon>
        <taxon>Sordariomycetes</taxon>
        <taxon>Hypocreomycetidae</taxon>
        <taxon>Hypocreales</taxon>
        <taxon>Nectriaceae</taxon>
        <taxon>Fusarium</taxon>
    </lineage>
</organism>
<dbReference type="InterPro" id="IPR003819">
    <property type="entry name" value="TauD/TfdA-like"/>
</dbReference>
<name>A0A395S300_9HYPO</name>
<dbReference type="OrthoDB" id="5224680at2759"/>